<dbReference type="Pfam" id="PF00579">
    <property type="entry name" value="tRNA-synt_1b"/>
    <property type="match status" value="1"/>
</dbReference>
<comment type="subcellular location">
    <subcellularLocation>
        <location evidence="1">Mitochondrion</location>
    </subcellularLocation>
</comment>
<evidence type="ECO:0000256" key="2">
    <source>
        <dbReference type="ARBA" id="ARBA00005594"/>
    </source>
</evidence>
<dbReference type="PRINTS" id="PR01039">
    <property type="entry name" value="TRNASYNTHTRP"/>
</dbReference>
<keyword evidence="14" id="KW-1185">Reference proteome</keyword>
<proteinExistence type="inferred from homology"/>
<dbReference type="EC" id="6.1.1.2" evidence="3"/>
<dbReference type="EMBL" id="NCKV01004176">
    <property type="protein sequence ID" value="RWS24994.1"/>
    <property type="molecule type" value="Genomic_DNA"/>
</dbReference>
<evidence type="ECO:0000256" key="8">
    <source>
        <dbReference type="ARBA" id="ARBA00023146"/>
    </source>
</evidence>
<evidence type="ECO:0000256" key="10">
    <source>
        <dbReference type="ARBA" id="ARBA00049929"/>
    </source>
</evidence>
<evidence type="ECO:0000256" key="7">
    <source>
        <dbReference type="ARBA" id="ARBA00022917"/>
    </source>
</evidence>
<name>A0A443SBZ6_9ACAR</name>
<dbReference type="Gene3D" id="3.40.50.620">
    <property type="entry name" value="HUPs"/>
    <property type="match status" value="1"/>
</dbReference>
<comment type="caution">
    <text evidence="13">The sequence shown here is derived from an EMBL/GenBank/DDBJ whole genome shotgun (WGS) entry which is preliminary data.</text>
</comment>
<dbReference type="GO" id="GO:0005759">
    <property type="term" value="C:mitochondrial matrix"/>
    <property type="evidence" value="ECO:0007669"/>
    <property type="project" value="TreeGrafter"/>
</dbReference>
<evidence type="ECO:0000256" key="1">
    <source>
        <dbReference type="ARBA" id="ARBA00004173"/>
    </source>
</evidence>
<accession>A0A443SBZ6</accession>
<evidence type="ECO:0000313" key="13">
    <source>
        <dbReference type="EMBL" id="RWS24994.1"/>
    </source>
</evidence>
<dbReference type="GO" id="GO:0070183">
    <property type="term" value="P:mitochondrial tryptophanyl-tRNA aminoacylation"/>
    <property type="evidence" value="ECO:0007669"/>
    <property type="project" value="TreeGrafter"/>
</dbReference>
<dbReference type="STRING" id="299467.A0A443SBZ6"/>
<dbReference type="SUPFAM" id="SSF52374">
    <property type="entry name" value="Nucleotidylyl transferase"/>
    <property type="match status" value="1"/>
</dbReference>
<dbReference type="GO" id="GO:0005524">
    <property type="term" value="F:ATP binding"/>
    <property type="evidence" value="ECO:0007669"/>
    <property type="project" value="UniProtKB-KW"/>
</dbReference>
<dbReference type="AlphaFoldDB" id="A0A443SBZ6"/>
<feature type="region of interest" description="Disordered" evidence="12">
    <location>
        <begin position="210"/>
        <end position="234"/>
    </location>
</feature>
<dbReference type="PANTHER" id="PTHR43766">
    <property type="entry name" value="TRYPTOPHAN--TRNA LIGASE, MITOCHONDRIAL"/>
    <property type="match status" value="1"/>
</dbReference>
<sequence length="354" mass="40345">MLILKRFKLCHHLRSIRYLSSERKVVFSGIQPTGSIHLGNYFGAIQQWIRFQNDPSRHCIFSVVDLHSITLTQEPEKLRQHIRLLVASLLACGIDAEKCILFQQSSVTEHALLCWVLGCLTTMSKLSFLPQYREKSANLKSIPFGIYVYPVLQTADIILYKSDEVPVGDDQWPHLNYARELTEKFNYKFGKIFPIPKAIIDKDSHSKRIKSLRNPEKKMSKSDSDPKSRINLDDDSDAIRGKVMKAVTDHNSRVTFNLEERPGVSNLLILHSLTSGVPIDKICEESSHLTTAEYKQVVAECIIEHLTPIRKKLIEVLDDKLYVEEILRKGSLKANQIATTTMDEVKKAIGFSII</sequence>
<dbReference type="PROSITE" id="PS00178">
    <property type="entry name" value="AA_TRNA_LIGASE_I"/>
    <property type="match status" value="1"/>
</dbReference>
<keyword evidence="7 11" id="KW-0648">Protein biosynthesis</keyword>
<organism evidence="13 14">
    <name type="scientific">Leptotrombidium deliense</name>
    <dbReference type="NCBI Taxonomy" id="299467"/>
    <lineage>
        <taxon>Eukaryota</taxon>
        <taxon>Metazoa</taxon>
        <taxon>Ecdysozoa</taxon>
        <taxon>Arthropoda</taxon>
        <taxon>Chelicerata</taxon>
        <taxon>Arachnida</taxon>
        <taxon>Acari</taxon>
        <taxon>Acariformes</taxon>
        <taxon>Trombidiformes</taxon>
        <taxon>Prostigmata</taxon>
        <taxon>Anystina</taxon>
        <taxon>Parasitengona</taxon>
        <taxon>Trombiculoidea</taxon>
        <taxon>Trombiculidae</taxon>
        <taxon>Leptotrombidium</taxon>
    </lineage>
</organism>
<dbReference type="GO" id="GO:0004830">
    <property type="term" value="F:tryptophan-tRNA ligase activity"/>
    <property type="evidence" value="ECO:0007669"/>
    <property type="project" value="UniProtKB-EC"/>
</dbReference>
<dbReference type="OrthoDB" id="15808at2759"/>
<evidence type="ECO:0000256" key="12">
    <source>
        <dbReference type="SAM" id="MobiDB-lite"/>
    </source>
</evidence>
<evidence type="ECO:0000256" key="11">
    <source>
        <dbReference type="RuleBase" id="RU363036"/>
    </source>
</evidence>
<dbReference type="InterPro" id="IPR024109">
    <property type="entry name" value="Trp-tRNA-ligase_bac-type"/>
</dbReference>
<evidence type="ECO:0000256" key="6">
    <source>
        <dbReference type="ARBA" id="ARBA00022840"/>
    </source>
</evidence>
<dbReference type="CDD" id="cd00806">
    <property type="entry name" value="TrpRS_core"/>
    <property type="match status" value="1"/>
</dbReference>
<dbReference type="InterPro" id="IPR002306">
    <property type="entry name" value="Trp-tRNA-ligase"/>
</dbReference>
<dbReference type="Gene3D" id="1.10.240.10">
    <property type="entry name" value="Tyrosyl-Transfer RNA Synthetase"/>
    <property type="match status" value="1"/>
</dbReference>
<protein>
    <recommendedName>
        <fullName evidence="3">tryptophan--tRNA ligase</fullName>
        <ecNumber evidence="3">6.1.1.2</ecNumber>
    </recommendedName>
    <alternativeName>
        <fullName evidence="9">Tryptophanyl-tRNA synthetase</fullName>
    </alternativeName>
</protein>
<dbReference type="VEuPathDB" id="VectorBase:LDEU007046"/>
<keyword evidence="6 11" id="KW-0067">ATP-binding</keyword>
<reference evidence="13 14" key="1">
    <citation type="journal article" date="2018" name="Gigascience">
        <title>Genomes of trombidid mites reveal novel predicted allergens and laterally-transferred genes associated with secondary metabolism.</title>
        <authorList>
            <person name="Dong X."/>
            <person name="Chaisiri K."/>
            <person name="Xia D."/>
            <person name="Armstrong S.D."/>
            <person name="Fang Y."/>
            <person name="Donnelly M.J."/>
            <person name="Kadowaki T."/>
            <person name="McGarry J.W."/>
            <person name="Darby A.C."/>
            <person name="Makepeace B.L."/>
        </authorList>
    </citation>
    <scope>NUCLEOTIDE SEQUENCE [LARGE SCALE GENOMIC DNA]</scope>
    <source>
        <strain evidence="13">UoL-UT</strain>
    </source>
</reference>
<dbReference type="InterPro" id="IPR002305">
    <property type="entry name" value="aa-tRNA-synth_Ic"/>
</dbReference>
<keyword evidence="4 11" id="KW-0436">Ligase</keyword>
<evidence type="ECO:0000256" key="9">
    <source>
        <dbReference type="ARBA" id="ARBA00030268"/>
    </source>
</evidence>
<dbReference type="InterPro" id="IPR014729">
    <property type="entry name" value="Rossmann-like_a/b/a_fold"/>
</dbReference>
<dbReference type="InterPro" id="IPR001412">
    <property type="entry name" value="aa-tRNA-synth_I_CS"/>
</dbReference>
<evidence type="ECO:0000313" key="14">
    <source>
        <dbReference type="Proteomes" id="UP000288716"/>
    </source>
</evidence>
<dbReference type="NCBIfam" id="TIGR00233">
    <property type="entry name" value="trpS"/>
    <property type="match status" value="1"/>
</dbReference>
<dbReference type="Proteomes" id="UP000288716">
    <property type="component" value="Unassembled WGS sequence"/>
</dbReference>
<evidence type="ECO:0000256" key="3">
    <source>
        <dbReference type="ARBA" id="ARBA00013161"/>
    </source>
</evidence>
<dbReference type="InterPro" id="IPR050203">
    <property type="entry name" value="Trp-tRNA_synthetase"/>
</dbReference>
<evidence type="ECO:0000256" key="5">
    <source>
        <dbReference type="ARBA" id="ARBA00022741"/>
    </source>
</evidence>
<dbReference type="PANTHER" id="PTHR43766:SF1">
    <property type="entry name" value="TRYPTOPHAN--TRNA LIGASE, MITOCHONDRIAL"/>
    <property type="match status" value="1"/>
</dbReference>
<evidence type="ECO:0000256" key="4">
    <source>
        <dbReference type="ARBA" id="ARBA00022598"/>
    </source>
</evidence>
<dbReference type="HAMAP" id="MF_00140_B">
    <property type="entry name" value="Trp_tRNA_synth_B"/>
    <property type="match status" value="1"/>
</dbReference>
<comment type="similarity">
    <text evidence="2 11">Belongs to the class-I aminoacyl-tRNA synthetase family.</text>
</comment>
<comment type="catalytic activity">
    <reaction evidence="10">
        <text>tRNA(Trp) + L-tryptophan + ATP = L-tryptophyl-tRNA(Trp) + AMP + diphosphate + H(+)</text>
        <dbReference type="Rhea" id="RHEA:24080"/>
        <dbReference type="Rhea" id="RHEA-COMP:9671"/>
        <dbReference type="Rhea" id="RHEA-COMP:9705"/>
        <dbReference type="ChEBI" id="CHEBI:15378"/>
        <dbReference type="ChEBI" id="CHEBI:30616"/>
        <dbReference type="ChEBI" id="CHEBI:33019"/>
        <dbReference type="ChEBI" id="CHEBI:57912"/>
        <dbReference type="ChEBI" id="CHEBI:78442"/>
        <dbReference type="ChEBI" id="CHEBI:78535"/>
        <dbReference type="ChEBI" id="CHEBI:456215"/>
        <dbReference type="EC" id="6.1.1.2"/>
    </reaction>
</comment>
<keyword evidence="8 11" id="KW-0030">Aminoacyl-tRNA synthetase</keyword>
<feature type="compositionally biased region" description="Basic and acidic residues" evidence="12">
    <location>
        <begin position="213"/>
        <end position="234"/>
    </location>
</feature>
<dbReference type="FunFam" id="1.10.240.10:FF:000002">
    <property type="entry name" value="Tryptophan--tRNA ligase"/>
    <property type="match status" value="1"/>
</dbReference>
<keyword evidence="5 11" id="KW-0547">Nucleotide-binding</keyword>
<gene>
    <name evidence="13" type="ORF">B4U80_11373</name>
</gene>